<accession>S3CQ43</accession>
<reference evidence="1 2" key="1">
    <citation type="journal article" date="2013" name="BMC Genomics">
        <title>The genome and transcriptome of the pine saprophyte Ophiostoma piceae, and a comparison with the bark beetle-associated pine pathogen Grosmannia clavigera.</title>
        <authorList>
            <person name="Haridas S."/>
            <person name="Wang Y."/>
            <person name="Lim L."/>
            <person name="Massoumi Alamouti S."/>
            <person name="Jackman S."/>
            <person name="Docking R."/>
            <person name="Robertson G."/>
            <person name="Birol I."/>
            <person name="Bohlmann J."/>
            <person name="Breuil C."/>
        </authorList>
    </citation>
    <scope>NUCLEOTIDE SEQUENCE [LARGE SCALE GENOMIC DNA]</scope>
    <source>
        <strain evidence="1 2">UAMH 11346</strain>
    </source>
</reference>
<dbReference type="EMBL" id="KE148175">
    <property type="protein sequence ID" value="EPE02715.1"/>
    <property type="molecule type" value="Genomic_DNA"/>
</dbReference>
<dbReference type="AlphaFoldDB" id="S3CQ43"/>
<dbReference type="HOGENOM" id="CLU_1001576_0_0_1"/>
<dbReference type="OMA" id="QDETKHT"/>
<name>S3CQ43_OPHP1</name>
<dbReference type="OrthoDB" id="4500473at2759"/>
<proteinExistence type="predicted"/>
<evidence type="ECO:0000313" key="1">
    <source>
        <dbReference type="EMBL" id="EPE02715.1"/>
    </source>
</evidence>
<sequence length="260" mass="28536">MGQPPGQLVGNMVWLVDRYPRNPGELMRMGSILTNPENLETSLNLNRIEDPPMIIDATLGIRSSVESSLSRDSSALLKAAATVPVFSGIAAGLVVDGRWKHDVTTTVRSMDVKASAFIPDDDYMGRVLEIPTVVEYVKTGLFSKRLYIVVGVATAKKLYIRRQDTAGVLGTSGVPAENTTNVSMELEAGEKCDFAYRVRQFTYSKIRGLRSRGDYIKKAMLRADGDTDDDDDEPEYVPRFRSLEPSDAAPTELVGLVADN</sequence>
<protein>
    <submittedName>
        <fullName evidence="1">Uncharacterized protein</fullName>
    </submittedName>
</protein>
<gene>
    <name evidence="1" type="ORF">F503_04064</name>
</gene>
<dbReference type="VEuPathDB" id="FungiDB:F503_04064"/>
<evidence type="ECO:0000313" key="2">
    <source>
        <dbReference type="Proteomes" id="UP000016923"/>
    </source>
</evidence>
<dbReference type="Proteomes" id="UP000016923">
    <property type="component" value="Unassembled WGS sequence"/>
</dbReference>
<organism evidence="1 2">
    <name type="scientific">Ophiostoma piceae (strain UAMH 11346)</name>
    <name type="common">Sap stain fungus</name>
    <dbReference type="NCBI Taxonomy" id="1262450"/>
    <lineage>
        <taxon>Eukaryota</taxon>
        <taxon>Fungi</taxon>
        <taxon>Dikarya</taxon>
        <taxon>Ascomycota</taxon>
        <taxon>Pezizomycotina</taxon>
        <taxon>Sordariomycetes</taxon>
        <taxon>Sordariomycetidae</taxon>
        <taxon>Ophiostomatales</taxon>
        <taxon>Ophiostomataceae</taxon>
        <taxon>Ophiostoma</taxon>
    </lineage>
</organism>
<dbReference type="eggNOG" id="ENOG502T8QF">
    <property type="taxonomic scope" value="Eukaryota"/>
</dbReference>
<keyword evidence="2" id="KW-1185">Reference proteome</keyword>